<gene>
    <name evidence="1" type="ORF">CLORY_21810</name>
</gene>
<evidence type="ECO:0000313" key="1">
    <source>
        <dbReference type="EMBL" id="OPJ61681.1"/>
    </source>
</evidence>
<dbReference type="STRING" id="1450648.CLORY_21810"/>
<dbReference type="EMBL" id="MZGV01000020">
    <property type="protein sequence ID" value="OPJ61681.1"/>
    <property type="molecule type" value="Genomic_DNA"/>
</dbReference>
<name>A0A1V4INS2_9CLOT</name>
<proteinExistence type="predicted"/>
<accession>A0A1V4INS2</accession>
<evidence type="ECO:0000313" key="2">
    <source>
        <dbReference type="Proteomes" id="UP000190080"/>
    </source>
</evidence>
<reference evidence="1 2" key="1">
    <citation type="submission" date="2017-03" db="EMBL/GenBank/DDBJ databases">
        <title>Genome sequence of Clostridium oryzae DSM 28571.</title>
        <authorList>
            <person name="Poehlein A."/>
            <person name="Daniel R."/>
        </authorList>
    </citation>
    <scope>NUCLEOTIDE SEQUENCE [LARGE SCALE GENOMIC DNA]</scope>
    <source>
        <strain evidence="1 2">DSM 28571</strain>
    </source>
</reference>
<comment type="caution">
    <text evidence="1">The sequence shown here is derived from an EMBL/GenBank/DDBJ whole genome shotgun (WGS) entry which is preliminary data.</text>
</comment>
<dbReference type="Proteomes" id="UP000190080">
    <property type="component" value="Unassembled WGS sequence"/>
</dbReference>
<dbReference type="RefSeq" id="WP_079424223.1">
    <property type="nucleotide sequence ID" value="NZ_MZGV01000020.1"/>
</dbReference>
<organism evidence="1 2">
    <name type="scientific">Clostridium oryzae</name>
    <dbReference type="NCBI Taxonomy" id="1450648"/>
    <lineage>
        <taxon>Bacteria</taxon>
        <taxon>Bacillati</taxon>
        <taxon>Bacillota</taxon>
        <taxon>Clostridia</taxon>
        <taxon>Eubacteriales</taxon>
        <taxon>Clostridiaceae</taxon>
        <taxon>Clostridium</taxon>
    </lineage>
</organism>
<sequence>MNDRKYLLDTIKALNNLKQQLKSTHEKILEKAFITADSDADVYYVLQNYTKSDLNIIRKCLGVSCVSTLRKPELASALRTHIINSLNSLLCRLTENEYKLIKCIVNSDGIMPFRDKYSDLTLYLRKLGIVSLVIMDENKFIMIPKDILQRLKYLVNSIEVYKQIKFNENINQLLRGMLYYYGVLDFTTAYKLISTYLDEFTGDMFDIISIIYENYWKDYGIFICNDHLCYDYVDNYHYIVEQQSLRKNIEYKFFTKDELIRAAKDNSLCFNEYDNNFISYLISNYVINKKEAEQITWEIKLDIKNCYDFNEILHETTDCFTISDYEQLKELVALINDVYYNCNQWILKGFSSNELNKIDINNPISQKNKYKKYNSSFLKNYLD</sequence>
<dbReference type="OrthoDB" id="9814022at2"/>
<keyword evidence="2" id="KW-1185">Reference proteome</keyword>
<dbReference type="AlphaFoldDB" id="A0A1V4INS2"/>
<protein>
    <submittedName>
        <fullName evidence="1">Uncharacterized protein</fullName>
    </submittedName>
</protein>